<organism evidence="4 5">
    <name type="scientific">Cryptolaemus montrouzieri</name>
    <dbReference type="NCBI Taxonomy" id="559131"/>
    <lineage>
        <taxon>Eukaryota</taxon>
        <taxon>Metazoa</taxon>
        <taxon>Ecdysozoa</taxon>
        <taxon>Arthropoda</taxon>
        <taxon>Hexapoda</taxon>
        <taxon>Insecta</taxon>
        <taxon>Pterygota</taxon>
        <taxon>Neoptera</taxon>
        <taxon>Endopterygota</taxon>
        <taxon>Coleoptera</taxon>
        <taxon>Polyphaga</taxon>
        <taxon>Cucujiformia</taxon>
        <taxon>Coccinelloidea</taxon>
        <taxon>Coccinellidae</taxon>
        <taxon>Scymninae</taxon>
        <taxon>Scymnini</taxon>
        <taxon>Cryptolaemus</taxon>
    </lineage>
</organism>
<proteinExistence type="predicted"/>
<dbReference type="Pfam" id="PF13855">
    <property type="entry name" value="LRR_8"/>
    <property type="match status" value="1"/>
</dbReference>
<dbReference type="SMART" id="SM00364">
    <property type="entry name" value="LRR_BAC"/>
    <property type="match status" value="10"/>
</dbReference>
<feature type="domain" description="Disease resistance R13L4/SHOC-2-like LRR" evidence="3">
    <location>
        <begin position="286"/>
        <end position="378"/>
    </location>
</feature>
<dbReference type="InterPro" id="IPR050216">
    <property type="entry name" value="LRR_domain-containing"/>
</dbReference>
<dbReference type="Gene3D" id="3.80.10.10">
    <property type="entry name" value="Ribonuclease Inhibitor"/>
    <property type="match status" value="3"/>
</dbReference>
<gene>
    <name evidence="4" type="ORF">HHI36_007880</name>
</gene>
<dbReference type="PANTHER" id="PTHR48051">
    <property type="match status" value="1"/>
</dbReference>
<dbReference type="FunFam" id="3.80.10.10:FF:000748">
    <property type="entry name" value="Leucine-rich repeat-containing protein 40"/>
    <property type="match status" value="1"/>
</dbReference>
<comment type="caution">
    <text evidence="4">The sequence shown here is derived from an EMBL/GenBank/DDBJ whole genome shotgun (WGS) entry which is preliminary data.</text>
</comment>
<dbReference type="Pfam" id="PF23598">
    <property type="entry name" value="LRR_14"/>
    <property type="match status" value="2"/>
</dbReference>
<evidence type="ECO:0000256" key="2">
    <source>
        <dbReference type="ARBA" id="ARBA00022737"/>
    </source>
</evidence>
<keyword evidence="5" id="KW-1185">Reference proteome</keyword>
<sequence length="610" mass="69896">MAKQSLVKNKRKILNPVFHLQTKDEEEKVITREMIKAVRRTGSLNLSGRSLTTVPTRVFKMYELSDQDYSNHVDFNKTSDENEENWWNFKPLTYIDFSSNQLQEIPSEIEMFTTMETANLQDNCLLTLPPAIGNLKRLRKLNLSRNKIKELPDEFFNLLDLEQLSLAHNMLERIDKKISDMVMLRQLDLSYNSLIKLPSGLGFLVRLTDLNLSNNKLIQLPPDIVNMRGLKKLDVTNNDLKLLPKLGEMRRLELLFAQHNNIEALPDFEGSENVQELYFGNNYIKEVPAEFCENLHHLKILDLRDNKVEEIPKEIGMLQGLIRFDLTNNELDSLPSSLGILPHLQNLQLEGNKLKKIRSDVIKAGTLRILKHLRANMAAEEAQELNLSEGLAPITVAEFPDKYAMRNSHTLNLTMKELKSIPEDVFENAKWAEVSCVDICRNKLCDFPLGLVHTKDYLKELNLSMNMLKEVPHFIGDFSHLMYLNLGSNLLSDLPLTLSSLVYLRELVICNNSFSNIPQCVYDLKGLEILLANDNKISTIDIEGLKKLTNLAVLTLSNNSINHVPPELGLLRQLRSLEIQGNLFRQPRHTILEQGTDSILAYLRDKIPKN</sequence>
<reference evidence="4 5" key="1">
    <citation type="journal article" date="2021" name="BMC Biol.">
        <title>Horizontally acquired antibacterial genes associated with adaptive radiation of ladybird beetles.</title>
        <authorList>
            <person name="Li H.S."/>
            <person name="Tang X.F."/>
            <person name="Huang Y.H."/>
            <person name="Xu Z.Y."/>
            <person name="Chen M.L."/>
            <person name="Du X.Y."/>
            <person name="Qiu B.Y."/>
            <person name="Chen P.T."/>
            <person name="Zhang W."/>
            <person name="Slipinski A."/>
            <person name="Escalona H.E."/>
            <person name="Waterhouse R.M."/>
            <person name="Zwick A."/>
            <person name="Pang H."/>
        </authorList>
    </citation>
    <scope>NUCLEOTIDE SEQUENCE [LARGE SCALE GENOMIC DNA]</scope>
    <source>
        <strain evidence="4">SYSU2018</strain>
    </source>
</reference>
<evidence type="ECO:0000256" key="1">
    <source>
        <dbReference type="ARBA" id="ARBA00022614"/>
    </source>
</evidence>
<accession>A0ABD2MR54</accession>
<dbReference type="Pfam" id="PF00560">
    <property type="entry name" value="LRR_1"/>
    <property type="match status" value="1"/>
</dbReference>
<dbReference type="InterPro" id="IPR003591">
    <property type="entry name" value="Leu-rich_rpt_typical-subtyp"/>
</dbReference>
<feature type="domain" description="Disease resistance R13L4/SHOC-2-like LRR" evidence="3">
    <location>
        <begin position="473"/>
        <end position="581"/>
    </location>
</feature>
<evidence type="ECO:0000259" key="3">
    <source>
        <dbReference type="Pfam" id="PF23598"/>
    </source>
</evidence>
<evidence type="ECO:0000313" key="5">
    <source>
        <dbReference type="Proteomes" id="UP001516400"/>
    </source>
</evidence>
<dbReference type="PANTHER" id="PTHR48051:SF1">
    <property type="entry name" value="RAS SUPPRESSOR PROTEIN 1"/>
    <property type="match status" value="1"/>
</dbReference>
<dbReference type="SMART" id="SM00369">
    <property type="entry name" value="LRR_TYP"/>
    <property type="match status" value="12"/>
</dbReference>
<dbReference type="PROSITE" id="PS51450">
    <property type="entry name" value="LRR"/>
    <property type="match status" value="6"/>
</dbReference>
<dbReference type="InterPro" id="IPR001611">
    <property type="entry name" value="Leu-rich_rpt"/>
</dbReference>
<dbReference type="Proteomes" id="UP001516400">
    <property type="component" value="Unassembled WGS sequence"/>
</dbReference>
<protein>
    <recommendedName>
        <fullName evidence="3">Disease resistance R13L4/SHOC-2-like LRR domain-containing protein</fullName>
    </recommendedName>
</protein>
<dbReference type="FunFam" id="3.80.10.10:FF:000193">
    <property type="entry name" value="Leucine-rich repeat-containing protein 40"/>
    <property type="match status" value="1"/>
</dbReference>
<dbReference type="InterPro" id="IPR032675">
    <property type="entry name" value="LRR_dom_sf"/>
</dbReference>
<dbReference type="SMART" id="SM00365">
    <property type="entry name" value="LRR_SD22"/>
    <property type="match status" value="5"/>
</dbReference>
<dbReference type="AlphaFoldDB" id="A0ABD2MR54"/>
<dbReference type="SUPFAM" id="SSF52058">
    <property type="entry name" value="L domain-like"/>
    <property type="match status" value="2"/>
</dbReference>
<keyword evidence="1" id="KW-0433">Leucine-rich repeat</keyword>
<dbReference type="InterPro" id="IPR055414">
    <property type="entry name" value="LRR_R13L4/SHOC2-like"/>
</dbReference>
<name>A0ABD2MR54_9CUCU</name>
<evidence type="ECO:0000313" key="4">
    <source>
        <dbReference type="EMBL" id="KAL3268782.1"/>
    </source>
</evidence>
<dbReference type="EMBL" id="JABFTP020000021">
    <property type="protein sequence ID" value="KAL3268782.1"/>
    <property type="molecule type" value="Genomic_DNA"/>
</dbReference>
<keyword evidence="2" id="KW-0677">Repeat</keyword>